<sequence length="318" mass="33968">MRYFIAAHDFRAEESVELSVEKGEVLCATEGVARDGWMKVEVITDARRRGFVPVSYLSELMASEAMALLEAVGDGGNHFAHPATSSSSLAQTPCQGERGDTTTAGAKGANVASSTSPDMGNRSAVVLRAQSPSPRAETRSPGGDLVAASATPPTNSPRAHITETAAASTAGPHSLTSAQQATGPVNCHLLENPKAAVDAFMKNEIYFKELMQRRASALAQMQSGIEEAMTEVAACKDRNVLLTRKLRDLDEVVERERERWINRVEEEKAHVSRTAPYSSAMAVPVSSGATPVRSPITGRQGGPGRSILEDKTPRQLRA</sequence>
<keyword evidence="1 2" id="KW-0728">SH3 domain</keyword>
<dbReference type="SMART" id="SM00326">
    <property type="entry name" value="SH3"/>
    <property type="match status" value="1"/>
</dbReference>
<feature type="compositionally biased region" description="Polar residues" evidence="3">
    <location>
        <begin position="83"/>
        <end position="94"/>
    </location>
</feature>
<dbReference type="AlphaFoldDB" id="A0A0N1I2T5"/>
<dbReference type="InterPro" id="IPR036028">
    <property type="entry name" value="SH3-like_dom_sf"/>
</dbReference>
<feature type="region of interest" description="Disordered" evidence="3">
    <location>
        <begin position="79"/>
        <end position="158"/>
    </location>
</feature>
<evidence type="ECO:0000256" key="1">
    <source>
        <dbReference type="ARBA" id="ARBA00022443"/>
    </source>
</evidence>
<proteinExistence type="predicted"/>
<feature type="domain" description="SH3" evidence="4">
    <location>
        <begin position="1"/>
        <end position="62"/>
    </location>
</feature>
<organism evidence="5 6">
    <name type="scientific">Leptomonas seymouri</name>
    <dbReference type="NCBI Taxonomy" id="5684"/>
    <lineage>
        <taxon>Eukaryota</taxon>
        <taxon>Discoba</taxon>
        <taxon>Euglenozoa</taxon>
        <taxon>Kinetoplastea</taxon>
        <taxon>Metakinetoplastina</taxon>
        <taxon>Trypanosomatida</taxon>
        <taxon>Trypanosomatidae</taxon>
        <taxon>Leishmaniinae</taxon>
        <taxon>Leptomonas</taxon>
    </lineage>
</organism>
<dbReference type="Gene3D" id="2.30.30.40">
    <property type="entry name" value="SH3 Domains"/>
    <property type="match status" value="1"/>
</dbReference>
<dbReference type="PROSITE" id="PS50002">
    <property type="entry name" value="SH3"/>
    <property type="match status" value="1"/>
</dbReference>
<evidence type="ECO:0000259" key="4">
    <source>
        <dbReference type="PROSITE" id="PS50002"/>
    </source>
</evidence>
<evidence type="ECO:0000313" key="5">
    <source>
        <dbReference type="EMBL" id="KPI85963.1"/>
    </source>
</evidence>
<dbReference type="OrthoDB" id="5340910at2759"/>
<keyword evidence="6" id="KW-1185">Reference proteome</keyword>
<comment type="caution">
    <text evidence="5">The sequence shown here is derived from an EMBL/GenBank/DDBJ whole genome shotgun (WGS) entry which is preliminary data.</text>
</comment>
<dbReference type="Pfam" id="PF14604">
    <property type="entry name" value="SH3_9"/>
    <property type="match status" value="1"/>
</dbReference>
<reference evidence="5 6" key="1">
    <citation type="journal article" date="2015" name="PLoS Pathog.">
        <title>Leptomonas seymouri: Adaptations to the Dixenous Life Cycle Analyzed by Genome Sequencing, Transcriptome Profiling and Co-infection with Leishmania donovani.</title>
        <authorList>
            <person name="Kraeva N."/>
            <person name="Butenko A."/>
            <person name="Hlavacova J."/>
            <person name="Kostygov A."/>
            <person name="Myskova J."/>
            <person name="Grybchuk D."/>
            <person name="Lestinova T."/>
            <person name="Votypka J."/>
            <person name="Volf P."/>
            <person name="Opperdoes F."/>
            <person name="Flegontov P."/>
            <person name="Lukes J."/>
            <person name="Yurchenko V."/>
        </authorList>
    </citation>
    <scope>NUCLEOTIDE SEQUENCE [LARGE SCALE GENOMIC DNA]</scope>
    <source>
        <strain evidence="5 6">ATCC 30220</strain>
    </source>
</reference>
<dbReference type="Proteomes" id="UP000038009">
    <property type="component" value="Unassembled WGS sequence"/>
</dbReference>
<dbReference type="CDD" id="cd00174">
    <property type="entry name" value="SH3"/>
    <property type="match status" value="1"/>
</dbReference>
<dbReference type="InterPro" id="IPR001452">
    <property type="entry name" value="SH3_domain"/>
</dbReference>
<evidence type="ECO:0000313" key="6">
    <source>
        <dbReference type="Proteomes" id="UP000038009"/>
    </source>
</evidence>
<dbReference type="EMBL" id="LJSK01000156">
    <property type="protein sequence ID" value="KPI85963.1"/>
    <property type="molecule type" value="Genomic_DNA"/>
</dbReference>
<dbReference type="OMA" id="MKNEVYF"/>
<evidence type="ECO:0000256" key="3">
    <source>
        <dbReference type="SAM" id="MobiDB-lite"/>
    </source>
</evidence>
<protein>
    <submittedName>
        <fullName evidence="5">SH3 domain protein-like protein</fullName>
    </submittedName>
</protein>
<dbReference type="VEuPathDB" id="TriTrypDB:Lsey_0156_0070"/>
<evidence type="ECO:0000256" key="2">
    <source>
        <dbReference type="PROSITE-ProRule" id="PRU00192"/>
    </source>
</evidence>
<dbReference type="SUPFAM" id="SSF50044">
    <property type="entry name" value="SH3-domain"/>
    <property type="match status" value="1"/>
</dbReference>
<name>A0A0N1I2T5_LEPSE</name>
<feature type="region of interest" description="Disordered" evidence="3">
    <location>
        <begin position="269"/>
        <end position="318"/>
    </location>
</feature>
<accession>A0A0N1I2T5</accession>
<feature type="compositionally biased region" description="Basic and acidic residues" evidence="3">
    <location>
        <begin position="307"/>
        <end position="318"/>
    </location>
</feature>
<gene>
    <name evidence="5" type="ORF">ABL78_4965</name>
</gene>